<dbReference type="AlphaFoldDB" id="W6SG95"/>
<dbReference type="KEGG" id="clt:CM240_1572"/>
<dbReference type="Gene3D" id="3.90.1200.10">
    <property type="match status" value="1"/>
</dbReference>
<organism evidence="2 3">
    <name type="scientific">Clostridium bornimense</name>
    <dbReference type="NCBI Taxonomy" id="1216932"/>
    <lineage>
        <taxon>Bacteria</taxon>
        <taxon>Bacillati</taxon>
        <taxon>Bacillota</taxon>
        <taxon>Clostridia</taxon>
        <taxon>Eubacteriales</taxon>
        <taxon>Clostridiaceae</taxon>
        <taxon>Clostridium</taxon>
    </lineage>
</organism>
<name>W6SG95_9CLOT</name>
<dbReference type="EMBL" id="HG917868">
    <property type="protein sequence ID" value="CDM68730.1"/>
    <property type="molecule type" value="Genomic_DNA"/>
</dbReference>
<gene>
    <name evidence="2" type="ORF">CM240_1572</name>
</gene>
<dbReference type="HOGENOM" id="CLU_042636_2_0_9"/>
<dbReference type="OrthoDB" id="9771902at2"/>
<dbReference type="Proteomes" id="UP000019426">
    <property type="component" value="Chromosome M2/40_rep1"/>
</dbReference>
<protein>
    <recommendedName>
        <fullName evidence="1">Aminoglycoside phosphotransferase domain-containing protein</fullName>
    </recommendedName>
</protein>
<accession>W6SG95</accession>
<evidence type="ECO:0000259" key="1">
    <source>
        <dbReference type="Pfam" id="PF01636"/>
    </source>
</evidence>
<dbReference type="Pfam" id="PF01636">
    <property type="entry name" value="APH"/>
    <property type="match status" value="1"/>
</dbReference>
<reference evidence="2 3" key="1">
    <citation type="submission" date="2013-11" db="EMBL/GenBank/DDBJ databases">
        <title>Complete genome sequence of Clostridum sp. M2/40.</title>
        <authorList>
            <person name="Wibberg D."/>
            <person name="Puehler A."/>
            <person name="Schlueter A."/>
        </authorList>
    </citation>
    <scope>NUCLEOTIDE SEQUENCE [LARGE SCALE GENOMIC DNA]</scope>
    <source>
        <strain evidence="3">M2/40</strain>
    </source>
</reference>
<dbReference type="PANTHER" id="PTHR39179">
    <property type="entry name" value="SPORE COAT PROTEIN I"/>
    <property type="match status" value="1"/>
</dbReference>
<dbReference type="SUPFAM" id="SSF56112">
    <property type="entry name" value="Protein kinase-like (PK-like)"/>
    <property type="match status" value="1"/>
</dbReference>
<proteinExistence type="predicted"/>
<dbReference type="GO" id="GO:0042601">
    <property type="term" value="C:endospore-forming forespore"/>
    <property type="evidence" value="ECO:0007669"/>
    <property type="project" value="TreeGrafter"/>
</dbReference>
<dbReference type="STRING" id="1216932.CM240_1572"/>
<dbReference type="PATRIC" id="fig|1216932.3.peg.1564"/>
<dbReference type="PANTHER" id="PTHR39179:SF1">
    <property type="entry name" value="SPORE COAT PROTEIN I"/>
    <property type="match status" value="1"/>
</dbReference>
<sequence length="358" mass="43136">MSNLTLSNNLIFDLVLKEYNIRANSIELVKAKATAKDRMVYKINTDSQSYCLKKVYYDEETLLFIYSSIIWLNLHNISCPTLLTTTSGGRYFKYNNMLFILTPWINGVKCNYDILNHLEISLENLANMHISGKNFSPIEGSKLLTGFDNSSFSYAKHFSDLKKYIDICSNKDDIFSKKIIDYKDYILNTGYISVIYSQLIDTNFLPKTLCHKDYVNKNIIIDNNMNPWVIDFDKCRIDYRITDLCYFFRRFLRRENTKWNFFLFSYLLNIYEKISPLNFNEHIYLFSYLSFPQKHWRLCRDFYNTSELSYEDYNTLLNKYNNQSENHMNFIFSYKFYIYNRFKNERKNRFEMHKEIKQ</sequence>
<evidence type="ECO:0000313" key="2">
    <source>
        <dbReference type="EMBL" id="CDM68730.1"/>
    </source>
</evidence>
<feature type="domain" description="Aminoglycoside phosphotransferase" evidence="1">
    <location>
        <begin position="40"/>
        <end position="253"/>
    </location>
</feature>
<dbReference type="Gene3D" id="3.30.200.20">
    <property type="entry name" value="Phosphorylase Kinase, domain 1"/>
    <property type="match status" value="1"/>
</dbReference>
<dbReference type="NCBIfam" id="TIGR02906">
    <property type="entry name" value="spore_CotS"/>
    <property type="match status" value="1"/>
</dbReference>
<keyword evidence="3" id="KW-1185">Reference proteome</keyword>
<dbReference type="eggNOG" id="COG2334">
    <property type="taxonomic scope" value="Bacteria"/>
</dbReference>
<dbReference type="InterPro" id="IPR011009">
    <property type="entry name" value="Kinase-like_dom_sf"/>
</dbReference>
<dbReference type="InterPro" id="IPR002575">
    <property type="entry name" value="Aminoglycoside_PTrfase"/>
</dbReference>
<dbReference type="InterPro" id="IPR047175">
    <property type="entry name" value="CotS-like"/>
</dbReference>
<dbReference type="RefSeq" id="WP_051483754.1">
    <property type="nucleotide sequence ID" value="NZ_HG917868.1"/>
</dbReference>
<evidence type="ECO:0000313" key="3">
    <source>
        <dbReference type="Proteomes" id="UP000019426"/>
    </source>
</evidence>
<dbReference type="InterPro" id="IPR014255">
    <property type="entry name" value="Spore_coat_CotS"/>
</dbReference>